<protein>
    <submittedName>
        <fullName evidence="1">Uncharacterized protein</fullName>
    </submittedName>
</protein>
<sequence length="57" mass="6564">MVTFNPDPAIKSAFRMSKLTKELQEKQDPGVFELIRKESGILAQRAIALWQVLNFEE</sequence>
<name>A0A0F9LFA8_9ZZZZ</name>
<organism evidence="1">
    <name type="scientific">marine sediment metagenome</name>
    <dbReference type="NCBI Taxonomy" id="412755"/>
    <lineage>
        <taxon>unclassified sequences</taxon>
        <taxon>metagenomes</taxon>
        <taxon>ecological metagenomes</taxon>
    </lineage>
</organism>
<reference evidence="1" key="1">
    <citation type="journal article" date="2015" name="Nature">
        <title>Complex archaea that bridge the gap between prokaryotes and eukaryotes.</title>
        <authorList>
            <person name="Spang A."/>
            <person name="Saw J.H."/>
            <person name="Jorgensen S.L."/>
            <person name="Zaremba-Niedzwiedzka K."/>
            <person name="Martijn J."/>
            <person name="Lind A.E."/>
            <person name="van Eijk R."/>
            <person name="Schleper C."/>
            <person name="Guy L."/>
            <person name="Ettema T.J."/>
        </authorList>
    </citation>
    <scope>NUCLEOTIDE SEQUENCE</scope>
</reference>
<proteinExistence type="predicted"/>
<gene>
    <name evidence="1" type="ORF">LCGC14_1206310</name>
</gene>
<dbReference type="AlphaFoldDB" id="A0A0F9LFA8"/>
<accession>A0A0F9LFA8</accession>
<dbReference type="EMBL" id="LAZR01006238">
    <property type="protein sequence ID" value="KKM93644.1"/>
    <property type="molecule type" value="Genomic_DNA"/>
</dbReference>
<comment type="caution">
    <text evidence="1">The sequence shown here is derived from an EMBL/GenBank/DDBJ whole genome shotgun (WGS) entry which is preliminary data.</text>
</comment>
<evidence type="ECO:0000313" key="1">
    <source>
        <dbReference type="EMBL" id="KKM93644.1"/>
    </source>
</evidence>